<protein>
    <submittedName>
        <fullName evidence="2">Uncharacterized protein</fullName>
    </submittedName>
</protein>
<dbReference type="EMBL" id="CAADHZ010000026">
    <property type="protein sequence ID" value="VFR35736.1"/>
    <property type="molecule type" value="Genomic_DNA"/>
</dbReference>
<feature type="compositionally biased region" description="Basic and acidic residues" evidence="1">
    <location>
        <begin position="24"/>
        <end position="38"/>
    </location>
</feature>
<sequence length="71" mass="7953">MRVTLESDGSAHECTPWALPVRRDVGHAKRRMRGEPSMRRRTGSREQGVGGEKPRHAFKTRARSSPGIASR</sequence>
<organism evidence="2">
    <name type="scientific">plant metagenome</name>
    <dbReference type="NCBI Taxonomy" id="1297885"/>
    <lineage>
        <taxon>unclassified sequences</taxon>
        <taxon>metagenomes</taxon>
        <taxon>organismal metagenomes</taxon>
    </lineage>
</organism>
<dbReference type="AlphaFoldDB" id="A0A484NWR2"/>
<evidence type="ECO:0000313" key="5">
    <source>
        <dbReference type="EMBL" id="VFR70750.1"/>
    </source>
</evidence>
<evidence type="ECO:0000313" key="6">
    <source>
        <dbReference type="EMBL" id="VFR85298.1"/>
    </source>
</evidence>
<dbReference type="EMBL" id="CAADIJ010000025">
    <property type="protein sequence ID" value="VFR85298.1"/>
    <property type="molecule type" value="Genomic_DNA"/>
</dbReference>
<feature type="region of interest" description="Disordered" evidence="1">
    <location>
        <begin position="24"/>
        <end position="71"/>
    </location>
</feature>
<evidence type="ECO:0000256" key="1">
    <source>
        <dbReference type="SAM" id="MobiDB-lite"/>
    </source>
</evidence>
<proteinExistence type="predicted"/>
<evidence type="ECO:0000313" key="4">
    <source>
        <dbReference type="EMBL" id="VFR35736.1"/>
    </source>
</evidence>
<dbReference type="EMBL" id="CAADIB010000002">
    <property type="protein sequence ID" value="VFR18043.1"/>
    <property type="molecule type" value="Genomic_DNA"/>
</dbReference>
<gene>
    <name evidence="3" type="ORF">ANDA3_2568</name>
    <name evidence="4" type="ORF">ANDO1_2495</name>
    <name evidence="2" type="ORF">ANDO2_2400</name>
    <name evidence="5" type="ORF">DAR2_2435</name>
    <name evidence="6" type="ORF">DAR3_2434</name>
</gene>
<evidence type="ECO:0000313" key="3">
    <source>
        <dbReference type="EMBL" id="VFR34069.1"/>
    </source>
</evidence>
<dbReference type="EMBL" id="CAADIL010000014">
    <property type="protein sequence ID" value="VFR70750.1"/>
    <property type="molecule type" value="Genomic_DNA"/>
</dbReference>
<name>A0A484NWR2_9ZZZZ</name>
<accession>A0A484NWR2</accession>
<reference evidence="2" key="1">
    <citation type="submission" date="2019-03" db="EMBL/GenBank/DDBJ databases">
        <authorList>
            <person name="Danneels B."/>
        </authorList>
    </citation>
    <scope>NUCLEOTIDE SEQUENCE</scope>
</reference>
<evidence type="ECO:0000313" key="2">
    <source>
        <dbReference type="EMBL" id="VFR18043.1"/>
    </source>
</evidence>
<dbReference type="EMBL" id="CAADIC010000018">
    <property type="protein sequence ID" value="VFR34069.1"/>
    <property type="molecule type" value="Genomic_DNA"/>
</dbReference>